<evidence type="ECO:0000313" key="4">
    <source>
        <dbReference type="Proteomes" id="UP000332933"/>
    </source>
</evidence>
<evidence type="ECO:0000313" key="2">
    <source>
        <dbReference type="EMBL" id="KAF0689510.1"/>
    </source>
</evidence>
<dbReference type="PANTHER" id="PTHR37827:SF1">
    <property type="entry name" value="HNH DOMAIN-CONTAINING PROTEIN"/>
    <property type="match status" value="1"/>
</dbReference>
<keyword evidence="4" id="KW-1185">Reference proteome</keyword>
<dbReference type="OrthoDB" id="4850648at2759"/>
<dbReference type="SUPFAM" id="SSF63748">
    <property type="entry name" value="Tudor/PWWP/MBT"/>
    <property type="match status" value="1"/>
</dbReference>
<dbReference type="AlphaFoldDB" id="A0A485LCB5"/>
<name>A0A485LCB5_9STRA</name>
<evidence type="ECO:0000313" key="3">
    <source>
        <dbReference type="EMBL" id="VFT95792.1"/>
    </source>
</evidence>
<organism evidence="3 4">
    <name type="scientific">Aphanomyces stellatus</name>
    <dbReference type="NCBI Taxonomy" id="120398"/>
    <lineage>
        <taxon>Eukaryota</taxon>
        <taxon>Sar</taxon>
        <taxon>Stramenopiles</taxon>
        <taxon>Oomycota</taxon>
        <taxon>Saprolegniomycetes</taxon>
        <taxon>Saprolegniales</taxon>
        <taxon>Verrucalvaceae</taxon>
        <taxon>Aphanomyces</taxon>
    </lineage>
</organism>
<dbReference type="EMBL" id="CAADRA010006461">
    <property type="protein sequence ID" value="VFT95792.1"/>
    <property type="molecule type" value="Genomic_DNA"/>
</dbReference>
<accession>A0A485LCB5</accession>
<dbReference type="Gene3D" id="2.30.30.140">
    <property type="match status" value="1"/>
</dbReference>
<protein>
    <submittedName>
        <fullName evidence="3">Aste57867_19067 protein</fullName>
    </submittedName>
</protein>
<dbReference type="Proteomes" id="UP000332933">
    <property type="component" value="Unassembled WGS sequence"/>
</dbReference>
<dbReference type="InterPro" id="IPR002999">
    <property type="entry name" value="Tudor"/>
</dbReference>
<dbReference type="PANTHER" id="PTHR37827">
    <property type="entry name" value="TUDOR DOMAIN-CONTAINING PROTEIN"/>
    <property type="match status" value="1"/>
</dbReference>
<gene>
    <name evidence="3" type="primary">Aste57867_19067</name>
    <name evidence="2" type="ORF">As57867_019003</name>
    <name evidence="3" type="ORF">ASTE57867_19067</name>
</gene>
<reference evidence="2" key="2">
    <citation type="submission" date="2019-06" db="EMBL/GenBank/DDBJ databases">
        <title>Genomics analysis of Aphanomyces spp. identifies a new class of oomycete effector associated with host adaptation.</title>
        <authorList>
            <person name="Gaulin E."/>
        </authorList>
    </citation>
    <scope>NUCLEOTIDE SEQUENCE</scope>
    <source>
        <strain evidence="2">CBS 578.67</strain>
    </source>
</reference>
<dbReference type="EMBL" id="VJMH01006440">
    <property type="protein sequence ID" value="KAF0689510.1"/>
    <property type="molecule type" value="Genomic_DNA"/>
</dbReference>
<evidence type="ECO:0000259" key="1">
    <source>
        <dbReference type="PROSITE" id="PS50304"/>
    </source>
</evidence>
<reference evidence="3 4" key="1">
    <citation type="submission" date="2019-03" db="EMBL/GenBank/DDBJ databases">
        <authorList>
            <person name="Gaulin E."/>
            <person name="Dumas B."/>
        </authorList>
    </citation>
    <scope>NUCLEOTIDE SEQUENCE [LARGE SCALE GENOMIC DNA]</scope>
    <source>
        <strain evidence="3">CBS 568.67</strain>
    </source>
</reference>
<proteinExistence type="predicted"/>
<dbReference type="PROSITE" id="PS50304">
    <property type="entry name" value="TUDOR"/>
    <property type="match status" value="1"/>
</dbReference>
<sequence length="262" mass="29401">MDGSTRYAVEGVVRNALGSALSDIDMLDYLVEMILEETCEILASKPTRSLTDCLSRAVQDTLVDAEAALRLPEGITTLVESIHASVYAVLRHDEDEADDDDDMGFVPGMPCMALLPQDDEWHEAEIVSVEGLKKRKVDVRFVEFDLTLAIAVENVVRMEDVADDAAASVNDGCEMCERPVRLTEHHLIPRQMHAKYLQRGYTRDFLNRCITICRACHSAIHSAEDNRTLAAEFNTLEKLLAHARIAKYVAYARKQKPRIKCH</sequence>
<feature type="domain" description="Tudor" evidence="1">
    <location>
        <begin position="104"/>
        <end position="165"/>
    </location>
</feature>